<evidence type="ECO:0000313" key="2">
    <source>
        <dbReference type="Proteomes" id="UP001501407"/>
    </source>
</evidence>
<dbReference type="Proteomes" id="UP001501407">
    <property type="component" value="Unassembled WGS sequence"/>
</dbReference>
<evidence type="ECO:0000313" key="1">
    <source>
        <dbReference type="EMBL" id="GAA5090766.1"/>
    </source>
</evidence>
<organism evidence="1 2">
    <name type="scientific">Microbacterium yannicii</name>
    <dbReference type="NCBI Taxonomy" id="671622"/>
    <lineage>
        <taxon>Bacteria</taxon>
        <taxon>Bacillati</taxon>
        <taxon>Actinomycetota</taxon>
        <taxon>Actinomycetes</taxon>
        <taxon>Micrococcales</taxon>
        <taxon>Microbacteriaceae</taxon>
        <taxon>Microbacterium</taxon>
    </lineage>
</organism>
<dbReference type="RefSeq" id="WP_194413438.1">
    <property type="nucleotide sequence ID" value="NZ_BAABKZ010000001.1"/>
</dbReference>
<name>A0ABP9M3Z6_9MICO</name>
<gene>
    <name evidence="1" type="ORF">GCM10025760_16860</name>
</gene>
<sequence>MPREGRQRKAWVVTALHHDLPQNARLSTAAVGDVIALLPSRSSKHTVEGALKALLQFFDGSDAADMAAYLRLGKTGRVVEWDADEKIARIAHNPQVCAFKAEVTVDLSQKALDEHDGHGVVSDHHIQWTTRRERMDRIKAETVAGTYRWQGTITGRED</sequence>
<proteinExistence type="predicted"/>
<protein>
    <submittedName>
        <fullName evidence="1">Uncharacterized protein</fullName>
    </submittedName>
</protein>
<dbReference type="EMBL" id="BAABKZ010000001">
    <property type="protein sequence ID" value="GAA5090766.1"/>
    <property type="molecule type" value="Genomic_DNA"/>
</dbReference>
<keyword evidence="2" id="KW-1185">Reference proteome</keyword>
<accession>A0ABP9M3Z6</accession>
<reference evidence="2" key="1">
    <citation type="journal article" date="2019" name="Int. J. Syst. Evol. Microbiol.">
        <title>The Global Catalogue of Microorganisms (GCM) 10K type strain sequencing project: providing services to taxonomists for standard genome sequencing and annotation.</title>
        <authorList>
            <consortium name="The Broad Institute Genomics Platform"/>
            <consortium name="The Broad Institute Genome Sequencing Center for Infectious Disease"/>
            <person name="Wu L."/>
            <person name="Ma J."/>
        </authorList>
    </citation>
    <scope>NUCLEOTIDE SEQUENCE [LARGE SCALE GENOMIC DNA]</scope>
    <source>
        <strain evidence="2">JCM 18959</strain>
    </source>
</reference>
<comment type="caution">
    <text evidence="1">The sequence shown here is derived from an EMBL/GenBank/DDBJ whole genome shotgun (WGS) entry which is preliminary data.</text>
</comment>